<name>B8LBS0_THAPS</name>
<dbReference type="PaxDb" id="35128-Thaps8693"/>
<proteinExistence type="predicted"/>
<organism evidence="2 3">
    <name type="scientific">Thalassiosira pseudonana</name>
    <name type="common">Marine diatom</name>
    <name type="synonym">Cyclotella nana</name>
    <dbReference type="NCBI Taxonomy" id="35128"/>
    <lineage>
        <taxon>Eukaryota</taxon>
        <taxon>Sar</taxon>
        <taxon>Stramenopiles</taxon>
        <taxon>Ochrophyta</taxon>
        <taxon>Bacillariophyta</taxon>
        <taxon>Coscinodiscophyceae</taxon>
        <taxon>Thalassiosirophycidae</taxon>
        <taxon>Thalassiosirales</taxon>
        <taxon>Thalassiosiraceae</taxon>
        <taxon>Thalassiosira</taxon>
    </lineage>
</organism>
<dbReference type="HOGENOM" id="CLU_1753388_0_0_1"/>
<dbReference type="EMBL" id="DS999415">
    <property type="protein sequence ID" value="EED87231.1"/>
    <property type="molecule type" value="Genomic_DNA"/>
</dbReference>
<reference evidence="2 3" key="2">
    <citation type="journal article" date="2008" name="Nature">
        <title>The Phaeodactylum genome reveals the evolutionary history of diatom genomes.</title>
        <authorList>
            <person name="Bowler C."/>
            <person name="Allen A.E."/>
            <person name="Badger J.H."/>
            <person name="Grimwood J."/>
            <person name="Jabbari K."/>
            <person name="Kuo A."/>
            <person name="Maheswari U."/>
            <person name="Martens C."/>
            <person name="Maumus F."/>
            <person name="Otillar R.P."/>
            <person name="Rayko E."/>
            <person name="Salamov A."/>
            <person name="Vandepoele K."/>
            <person name="Beszteri B."/>
            <person name="Gruber A."/>
            <person name="Heijde M."/>
            <person name="Katinka M."/>
            <person name="Mock T."/>
            <person name="Valentin K."/>
            <person name="Verret F."/>
            <person name="Berges J.A."/>
            <person name="Brownlee C."/>
            <person name="Cadoret J.P."/>
            <person name="Chiovitti A."/>
            <person name="Choi C.J."/>
            <person name="Coesel S."/>
            <person name="De Martino A."/>
            <person name="Detter J.C."/>
            <person name="Durkin C."/>
            <person name="Falciatore A."/>
            <person name="Fournet J."/>
            <person name="Haruta M."/>
            <person name="Huysman M.J."/>
            <person name="Jenkins B.D."/>
            <person name="Jiroutova K."/>
            <person name="Jorgensen R.E."/>
            <person name="Joubert Y."/>
            <person name="Kaplan A."/>
            <person name="Kroger N."/>
            <person name="Kroth P.G."/>
            <person name="La Roche J."/>
            <person name="Lindquist E."/>
            <person name="Lommer M."/>
            <person name="Martin-Jezequel V."/>
            <person name="Lopez P.J."/>
            <person name="Lucas S."/>
            <person name="Mangogna M."/>
            <person name="McGinnis K."/>
            <person name="Medlin L.K."/>
            <person name="Montsant A."/>
            <person name="Oudot-Le Secq M.P."/>
            <person name="Napoli C."/>
            <person name="Obornik M."/>
            <person name="Parker M.S."/>
            <person name="Petit J.L."/>
            <person name="Porcel B.M."/>
            <person name="Poulsen N."/>
            <person name="Robison M."/>
            <person name="Rychlewski L."/>
            <person name="Rynearson T.A."/>
            <person name="Schmutz J."/>
            <person name="Shapiro H."/>
            <person name="Siaut M."/>
            <person name="Stanley M."/>
            <person name="Sussman M.R."/>
            <person name="Taylor A.R."/>
            <person name="Vardi A."/>
            <person name="von Dassow P."/>
            <person name="Vyverman W."/>
            <person name="Willis A."/>
            <person name="Wyrwicz L.S."/>
            <person name="Rokhsar D.S."/>
            <person name="Weissenbach J."/>
            <person name="Armbrust E.V."/>
            <person name="Green B.R."/>
            <person name="Van de Peer Y."/>
            <person name="Grigoriev I.V."/>
        </authorList>
    </citation>
    <scope>NUCLEOTIDE SEQUENCE [LARGE SCALE GENOMIC DNA]</scope>
    <source>
        <strain evidence="2 3">CCMP1335</strain>
    </source>
</reference>
<keyword evidence="3" id="KW-1185">Reference proteome</keyword>
<protein>
    <submittedName>
        <fullName evidence="2">Uncharacterized protein</fullName>
    </submittedName>
</protein>
<dbReference type="InParanoid" id="B8LBS0"/>
<feature type="region of interest" description="Disordered" evidence="1">
    <location>
        <begin position="114"/>
        <end position="149"/>
    </location>
</feature>
<reference evidence="2 3" key="1">
    <citation type="journal article" date="2004" name="Science">
        <title>The genome of the diatom Thalassiosira pseudonana: ecology, evolution, and metabolism.</title>
        <authorList>
            <person name="Armbrust E.V."/>
            <person name="Berges J.A."/>
            <person name="Bowler C."/>
            <person name="Green B.R."/>
            <person name="Martinez D."/>
            <person name="Putnam N.H."/>
            <person name="Zhou S."/>
            <person name="Allen A.E."/>
            <person name="Apt K.E."/>
            <person name="Bechner M."/>
            <person name="Brzezinski M.A."/>
            <person name="Chaal B.K."/>
            <person name="Chiovitti A."/>
            <person name="Davis A.K."/>
            <person name="Demarest M.S."/>
            <person name="Detter J.C."/>
            <person name="Glavina T."/>
            <person name="Goodstein D."/>
            <person name="Hadi M.Z."/>
            <person name="Hellsten U."/>
            <person name="Hildebrand M."/>
            <person name="Jenkins B.D."/>
            <person name="Jurka J."/>
            <person name="Kapitonov V.V."/>
            <person name="Kroger N."/>
            <person name="Lau W.W."/>
            <person name="Lane T.W."/>
            <person name="Larimer F.W."/>
            <person name="Lippmeier J.C."/>
            <person name="Lucas S."/>
            <person name="Medina M."/>
            <person name="Montsant A."/>
            <person name="Obornik M."/>
            <person name="Parker M.S."/>
            <person name="Palenik B."/>
            <person name="Pazour G.J."/>
            <person name="Richardson P.M."/>
            <person name="Rynearson T.A."/>
            <person name="Saito M.A."/>
            <person name="Schwartz D.C."/>
            <person name="Thamatrakoln K."/>
            <person name="Valentin K."/>
            <person name="Vardi A."/>
            <person name="Wilkerson F.P."/>
            <person name="Rokhsar D.S."/>
        </authorList>
    </citation>
    <scope>NUCLEOTIDE SEQUENCE [LARGE SCALE GENOMIC DNA]</scope>
    <source>
        <strain evidence="2 3">CCMP1335</strain>
    </source>
</reference>
<dbReference type="RefSeq" id="XP_002296535.1">
    <property type="nucleotide sequence ID" value="XM_002296499.1"/>
</dbReference>
<evidence type="ECO:0000256" key="1">
    <source>
        <dbReference type="SAM" id="MobiDB-lite"/>
    </source>
</evidence>
<dbReference type="AlphaFoldDB" id="B8LBS0"/>
<evidence type="ECO:0000313" key="3">
    <source>
        <dbReference type="Proteomes" id="UP000001449"/>
    </source>
</evidence>
<gene>
    <name evidence="2" type="ORF">THAPSDRAFT_8693</name>
</gene>
<sequence>MSNQQIPPYNTMIAAPTASHADNVPFHANGRRAINHTGGGSSSDINHDNIAFDEIYAILTNHLQSNPATALSFPPNHPTLLKIIDLLSLNGIERLIDERWECMLARVREWKEHGGADNSANGTGGGDDSNMAALTTQDTTTTDMINKQN</sequence>
<dbReference type="KEGG" id="tps:THAPSDRAFT_8693"/>
<dbReference type="Proteomes" id="UP000001449">
    <property type="component" value="Chromosome 11"/>
</dbReference>
<evidence type="ECO:0000313" key="2">
    <source>
        <dbReference type="EMBL" id="EED87231.1"/>
    </source>
</evidence>
<accession>B8LBS0</accession>
<dbReference type="GeneID" id="7443275"/>